<accession>A0A6A5QSJ8</accession>
<dbReference type="AlphaFoldDB" id="A0A6A5QSJ8"/>
<evidence type="ECO:0000313" key="1">
    <source>
        <dbReference type="EMBL" id="KAF1916927.1"/>
    </source>
</evidence>
<protein>
    <submittedName>
        <fullName evidence="1">Uncharacterized protein</fullName>
    </submittedName>
</protein>
<gene>
    <name evidence="1" type="ORF">BDU57DRAFT_250307</name>
</gene>
<organism evidence="1 2">
    <name type="scientific">Ampelomyces quisqualis</name>
    <name type="common">Powdery mildew agent</name>
    <dbReference type="NCBI Taxonomy" id="50730"/>
    <lineage>
        <taxon>Eukaryota</taxon>
        <taxon>Fungi</taxon>
        <taxon>Dikarya</taxon>
        <taxon>Ascomycota</taxon>
        <taxon>Pezizomycotina</taxon>
        <taxon>Dothideomycetes</taxon>
        <taxon>Pleosporomycetidae</taxon>
        <taxon>Pleosporales</taxon>
        <taxon>Pleosporineae</taxon>
        <taxon>Phaeosphaeriaceae</taxon>
        <taxon>Ampelomyces</taxon>
    </lineage>
</organism>
<dbReference type="EMBL" id="ML979135">
    <property type="protein sequence ID" value="KAF1916927.1"/>
    <property type="molecule type" value="Genomic_DNA"/>
</dbReference>
<dbReference type="Proteomes" id="UP000800096">
    <property type="component" value="Unassembled WGS sequence"/>
</dbReference>
<reference evidence="1" key="1">
    <citation type="journal article" date="2020" name="Stud. Mycol.">
        <title>101 Dothideomycetes genomes: a test case for predicting lifestyles and emergence of pathogens.</title>
        <authorList>
            <person name="Haridas S."/>
            <person name="Albert R."/>
            <person name="Binder M."/>
            <person name="Bloem J."/>
            <person name="Labutti K."/>
            <person name="Salamov A."/>
            <person name="Andreopoulos B."/>
            <person name="Baker S."/>
            <person name="Barry K."/>
            <person name="Bills G."/>
            <person name="Bluhm B."/>
            <person name="Cannon C."/>
            <person name="Castanera R."/>
            <person name="Culley D."/>
            <person name="Daum C."/>
            <person name="Ezra D."/>
            <person name="Gonzalez J."/>
            <person name="Henrissat B."/>
            <person name="Kuo A."/>
            <person name="Liang C."/>
            <person name="Lipzen A."/>
            <person name="Lutzoni F."/>
            <person name="Magnuson J."/>
            <person name="Mondo S."/>
            <person name="Nolan M."/>
            <person name="Ohm R."/>
            <person name="Pangilinan J."/>
            <person name="Park H.-J."/>
            <person name="Ramirez L."/>
            <person name="Alfaro M."/>
            <person name="Sun H."/>
            <person name="Tritt A."/>
            <person name="Yoshinaga Y."/>
            <person name="Zwiers L.-H."/>
            <person name="Turgeon B."/>
            <person name="Goodwin S."/>
            <person name="Spatafora J."/>
            <person name="Crous P."/>
            <person name="Grigoriev I."/>
        </authorList>
    </citation>
    <scope>NUCLEOTIDE SEQUENCE</scope>
    <source>
        <strain evidence="1">HMLAC05119</strain>
    </source>
</reference>
<proteinExistence type="predicted"/>
<keyword evidence="2" id="KW-1185">Reference proteome</keyword>
<sequence>MRRQLEHATPSPRPLPLSHCPTLLCCSVTALQKSAPRLWCHVFSFPSGACAWSLVPKALSVCYPTFLDMLFSRPSVALVPSTPARQPLPLPLQPGFVAIVHLHSSSRTHSG</sequence>
<evidence type="ECO:0000313" key="2">
    <source>
        <dbReference type="Proteomes" id="UP000800096"/>
    </source>
</evidence>
<name>A0A6A5QSJ8_AMPQU</name>